<dbReference type="NCBIfam" id="TIGR00536">
    <property type="entry name" value="hemK_fam"/>
    <property type="match status" value="1"/>
</dbReference>
<reference evidence="8 9" key="1">
    <citation type="journal article" date="2011" name="J. Bacteriol.">
        <title>Genome sequence of 'Pedosphaera parvula' Ellin514, an aerobic Verrucomicrobial isolate from pasture soil.</title>
        <authorList>
            <person name="Kant R."/>
            <person name="van Passel M.W."/>
            <person name="Sangwan P."/>
            <person name="Palva A."/>
            <person name="Lucas S."/>
            <person name="Copeland A."/>
            <person name="Lapidus A."/>
            <person name="Glavina Del Rio T."/>
            <person name="Dalin E."/>
            <person name="Tice H."/>
            <person name="Bruce D."/>
            <person name="Goodwin L."/>
            <person name="Pitluck S."/>
            <person name="Chertkov O."/>
            <person name="Larimer F.W."/>
            <person name="Land M.L."/>
            <person name="Hauser L."/>
            <person name="Brettin T.S."/>
            <person name="Detter J.C."/>
            <person name="Han S."/>
            <person name="de Vos W.M."/>
            <person name="Janssen P.H."/>
            <person name="Smidt H."/>
        </authorList>
    </citation>
    <scope>NUCLEOTIDE SEQUENCE [LARGE SCALE GENOMIC DNA]</scope>
    <source>
        <strain evidence="8 9">Ellin514</strain>
    </source>
</reference>
<dbReference type="Gene3D" id="3.40.50.150">
    <property type="entry name" value="Vaccinia Virus protein VP39"/>
    <property type="match status" value="1"/>
</dbReference>
<dbReference type="PANTHER" id="PTHR18895">
    <property type="entry name" value="HEMK METHYLTRANSFERASE"/>
    <property type="match status" value="1"/>
</dbReference>
<dbReference type="GO" id="GO:0003676">
    <property type="term" value="F:nucleic acid binding"/>
    <property type="evidence" value="ECO:0007669"/>
    <property type="project" value="InterPro"/>
</dbReference>
<feature type="binding site" evidence="5">
    <location>
        <position position="194"/>
    </location>
    <ligand>
        <name>S-adenosyl-L-methionine</name>
        <dbReference type="ChEBI" id="CHEBI:59789"/>
    </ligand>
</feature>
<evidence type="ECO:0000256" key="3">
    <source>
        <dbReference type="ARBA" id="ARBA00022691"/>
    </source>
</evidence>
<evidence type="ECO:0000256" key="2">
    <source>
        <dbReference type="ARBA" id="ARBA00022679"/>
    </source>
</evidence>
<dbReference type="CDD" id="cd02440">
    <property type="entry name" value="AdoMet_MTases"/>
    <property type="match status" value="1"/>
</dbReference>
<comment type="catalytic activity">
    <reaction evidence="4 5">
        <text>L-glutaminyl-[peptide chain release factor] + S-adenosyl-L-methionine = N(5)-methyl-L-glutaminyl-[peptide chain release factor] + S-adenosyl-L-homocysteine + H(+)</text>
        <dbReference type="Rhea" id="RHEA:42896"/>
        <dbReference type="Rhea" id="RHEA-COMP:10271"/>
        <dbReference type="Rhea" id="RHEA-COMP:10272"/>
        <dbReference type="ChEBI" id="CHEBI:15378"/>
        <dbReference type="ChEBI" id="CHEBI:30011"/>
        <dbReference type="ChEBI" id="CHEBI:57856"/>
        <dbReference type="ChEBI" id="CHEBI:59789"/>
        <dbReference type="ChEBI" id="CHEBI:61891"/>
        <dbReference type="EC" id="2.1.1.297"/>
    </reaction>
</comment>
<comment type="similarity">
    <text evidence="5">Belongs to the protein N5-glutamine methyltransferase family. PrmC subfamily.</text>
</comment>
<evidence type="ECO:0000313" key="8">
    <source>
        <dbReference type="EMBL" id="EEF62654.1"/>
    </source>
</evidence>
<evidence type="ECO:0000256" key="5">
    <source>
        <dbReference type="HAMAP-Rule" id="MF_02126"/>
    </source>
</evidence>
<sequence length="289" mass="31947">MPMTVLEVIQRSTEFLTKKEVDSPRLQVELMLAHVLKMKRMALYLNFEKPLGSKELDEVREMVRRRGGREPLQHILGSTCFCGLEFEVNPKVLIPRPETELLAELGWQFLNSLPSSPTPPVALDYGTGSGCLAVTVAAKSPTAQLHALDISPDALATAQKNAATHQMGSRIQFHLGDGFAAVPPGLQFNLIISNPPYIASDEIATLQPEVRDHDPRLALDGGRDGLDFYRRLAKEAAPRLLPNGKIMLEFGEGQAEAIQKLFEDEKWVVEGVKADYSGRLRILIARQTG</sequence>
<evidence type="ECO:0000256" key="4">
    <source>
        <dbReference type="ARBA" id="ARBA00048391"/>
    </source>
</evidence>
<keyword evidence="2 5" id="KW-0808">Transferase</keyword>
<keyword evidence="3 5" id="KW-0949">S-adenosyl-L-methionine</keyword>
<dbReference type="AlphaFoldDB" id="B9XCI6"/>
<dbReference type="InterPro" id="IPR007848">
    <property type="entry name" value="Small_mtfrase_dom"/>
</dbReference>
<accession>B9XCI6</accession>
<dbReference type="STRING" id="320771.Cflav_PD5289"/>
<dbReference type="PANTHER" id="PTHR18895:SF74">
    <property type="entry name" value="MTRF1L RELEASE FACTOR GLUTAMINE METHYLTRANSFERASE"/>
    <property type="match status" value="1"/>
</dbReference>
<keyword evidence="9" id="KW-1185">Reference proteome</keyword>
<comment type="caution">
    <text evidence="5">Lacks conserved residue(s) required for the propagation of feature annotation.</text>
</comment>
<feature type="domain" description="Release factor glutamine methyltransferase N-terminal" evidence="7">
    <location>
        <begin position="7"/>
        <end position="77"/>
    </location>
</feature>
<dbReference type="InterPro" id="IPR004556">
    <property type="entry name" value="HemK-like"/>
</dbReference>
<feature type="domain" description="Methyltransferase small" evidence="6">
    <location>
        <begin position="111"/>
        <end position="202"/>
    </location>
</feature>
<dbReference type="Pfam" id="PF17827">
    <property type="entry name" value="PrmC_N"/>
    <property type="match status" value="1"/>
</dbReference>
<dbReference type="EMBL" id="ABOX02000004">
    <property type="protein sequence ID" value="EEF62654.1"/>
    <property type="molecule type" value="Genomic_DNA"/>
</dbReference>
<evidence type="ECO:0000259" key="6">
    <source>
        <dbReference type="Pfam" id="PF05175"/>
    </source>
</evidence>
<organism evidence="8 9">
    <name type="scientific">Pedosphaera parvula (strain Ellin514)</name>
    <dbReference type="NCBI Taxonomy" id="320771"/>
    <lineage>
        <taxon>Bacteria</taxon>
        <taxon>Pseudomonadati</taxon>
        <taxon>Verrucomicrobiota</taxon>
        <taxon>Pedosphaerae</taxon>
        <taxon>Pedosphaerales</taxon>
        <taxon>Pedosphaeraceae</taxon>
        <taxon>Pedosphaera</taxon>
    </lineage>
</organism>
<dbReference type="InterPro" id="IPR002052">
    <property type="entry name" value="DNA_methylase_N6_adenine_CS"/>
</dbReference>
<feature type="binding site" evidence="5">
    <location>
        <position position="149"/>
    </location>
    <ligand>
        <name>S-adenosyl-L-methionine</name>
        <dbReference type="ChEBI" id="CHEBI:59789"/>
    </ligand>
</feature>
<dbReference type="GO" id="GO:0032259">
    <property type="term" value="P:methylation"/>
    <property type="evidence" value="ECO:0007669"/>
    <property type="project" value="UniProtKB-KW"/>
</dbReference>
<dbReference type="InterPro" id="IPR019874">
    <property type="entry name" value="RF_methyltr_PrmC"/>
</dbReference>
<keyword evidence="1 5" id="KW-0489">Methyltransferase</keyword>
<name>B9XCI6_PEDPL</name>
<dbReference type="Gene3D" id="1.10.8.10">
    <property type="entry name" value="DNA helicase RuvA subunit, C-terminal domain"/>
    <property type="match status" value="1"/>
</dbReference>
<dbReference type="Pfam" id="PF05175">
    <property type="entry name" value="MTS"/>
    <property type="match status" value="1"/>
</dbReference>
<dbReference type="EC" id="2.1.1.297" evidence="5"/>
<dbReference type="InterPro" id="IPR050320">
    <property type="entry name" value="N5-glutamine_MTase"/>
</dbReference>
<dbReference type="HAMAP" id="MF_02126">
    <property type="entry name" value="RF_methyltr_PrmC"/>
    <property type="match status" value="1"/>
</dbReference>
<dbReference type="Proteomes" id="UP000003688">
    <property type="component" value="Unassembled WGS sequence"/>
</dbReference>
<dbReference type="GO" id="GO:0102559">
    <property type="term" value="F:peptide chain release factor N(5)-glutamine methyltransferase activity"/>
    <property type="evidence" value="ECO:0007669"/>
    <property type="project" value="UniProtKB-EC"/>
</dbReference>
<evidence type="ECO:0000256" key="1">
    <source>
        <dbReference type="ARBA" id="ARBA00022603"/>
    </source>
</evidence>
<proteinExistence type="inferred from homology"/>
<comment type="function">
    <text evidence="5">Methylates the class 1 translation termination release factors RF1/PrfA and RF2/PrfB on the glutamine residue of the universally conserved GGQ motif.</text>
</comment>
<dbReference type="InterPro" id="IPR040758">
    <property type="entry name" value="PrmC_N"/>
</dbReference>
<dbReference type="PROSITE" id="PS00092">
    <property type="entry name" value="N6_MTASE"/>
    <property type="match status" value="1"/>
</dbReference>
<comment type="caution">
    <text evidence="8">The sequence shown here is derived from an EMBL/GenBank/DDBJ whole genome shotgun (WGS) entry which is preliminary data.</text>
</comment>
<protein>
    <recommendedName>
        <fullName evidence="5">Release factor glutamine methyltransferase</fullName>
        <shortName evidence="5">RF MTase</shortName>
        <ecNumber evidence="5">2.1.1.297</ecNumber>
    </recommendedName>
    <alternativeName>
        <fullName evidence="5">N5-glutamine methyltransferase PrmC</fullName>
    </alternativeName>
    <alternativeName>
        <fullName evidence="5">Protein-(glutamine-N5) MTase PrmC</fullName>
    </alternativeName>
    <alternativeName>
        <fullName evidence="5">Protein-glutamine N-methyltransferase PrmC</fullName>
    </alternativeName>
</protein>
<evidence type="ECO:0000313" key="9">
    <source>
        <dbReference type="Proteomes" id="UP000003688"/>
    </source>
</evidence>
<dbReference type="SUPFAM" id="SSF53335">
    <property type="entry name" value="S-adenosyl-L-methionine-dependent methyltransferases"/>
    <property type="match status" value="1"/>
</dbReference>
<feature type="binding site" evidence="5">
    <location>
        <begin position="194"/>
        <end position="197"/>
    </location>
    <ligand>
        <name>substrate</name>
    </ligand>
</feature>
<gene>
    <name evidence="5" type="primary">prmC</name>
    <name evidence="8" type="ORF">Cflav_PD5289</name>
</gene>
<dbReference type="NCBIfam" id="TIGR03534">
    <property type="entry name" value="RF_mod_PrmC"/>
    <property type="match status" value="1"/>
</dbReference>
<feature type="binding site" evidence="5">
    <location>
        <begin position="126"/>
        <end position="130"/>
    </location>
    <ligand>
        <name>S-adenosyl-L-methionine</name>
        <dbReference type="ChEBI" id="CHEBI:59789"/>
    </ligand>
</feature>
<evidence type="ECO:0000259" key="7">
    <source>
        <dbReference type="Pfam" id="PF17827"/>
    </source>
</evidence>
<dbReference type="InterPro" id="IPR029063">
    <property type="entry name" value="SAM-dependent_MTases_sf"/>
</dbReference>